<evidence type="ECO:0000256" key="8">
    <source>
        <dbReference type="ARBA" id="ARBA00037982"/>
    </source>
</evidence>
<feature type="compositionally biased region" description="Polar residues" evidence="13">
    <location>
        <begin position="84"/>
        <end position="99"/>
    </location>
</feature>
<evidence type="ECO:0000256" key="13">
    <source>
        <dbReference type="SAM" id="MobiDB-lite"/>
    </source>
</evidence>
<dbReference type="GO" id="GO:0005634">
    <property type="term" value="C:nucleus"/>
    <property type="evidence" value="ECO:0007669"/>
    <property type="project" value="TreeGrafter"/>
</dbReference>
<dbReference type="PROSITE" id="PS00107">
    <property type="entry name" value="PROTEIN_KINASE_ATP"/>
    <property type="match status" value="1"/>
</dbReference>
<reference evidence="15 16" key="1">
    <citation type="journal article" date="2019" name="G3 (Bethesda)">
        <title>Sequencing of a Wild Apple (Malus baccata) Genome Unravels the Differences Between Cultivated and Wild Apple Species Regarding Disease Resistance and Cold Tolerance.</title>
        <authorList>
            <person name="Chen X."/>
        </authorList>
    </citation>
    <scope>NUCLEOTIDE SEQUENCE [LARGE SCALE GENOMIC DNA]</scope>
    <source>
        <strain evidence="16">cv. Shandingzi</strain>
        <tissue evidence="15">Leaves</tissue>
    </source>
</reference>
<dbReference type="GO" id="GO:0005737">
    <property type="term" value="C:cytoplasm"/>
    <property type="evidence" value="ECO:0007669"/>
    <property type="project" value="TreeGrafter"/>
</dbReference>
<dbReference type="PANTHER" id="PTHR11042">
    <property type="entry name" value="EUKARYOTIC TRANSLATION INITIATION FACTOR 2-ALPHA KINASE EIF2-ALPHA KINASE -RELATED"/>
    <property type="match status" value="1"/>
</dbReference>
<feature type="region of interest" description="Disordered" evidence="13">
    <location>
        <begin position="36"/>
        <end position="108"/>
    </location>
</feature>
<evidence type="ECO:0000256" key="12">
    <source>
        <dbReference type="RuleBase" id="RU000304"/>
    </source>
</evidence>
<keyword evidence="4 11" id="KW-0547">Nucleotide-binding</keyword>
<dbReference type="SUPFAM" id="SSF56112">
    <property type="entry name" value="Protein kinase-like (PK-like)"/>
    <property type="match status" value="1"/>
</dbReference>
<dbReference type="Pfam" id="PF00069">
    <property type="entry name" value="Pkinase"/>
    <property type="match status" value="1"/>
</dbReference>
<evidence type="ECO:0000256" key="3">
    <source>
        <dbReference type="ARBA" id="ARBA00022679"/>
    </source>
</evidence>
<dbReference type="EMBL" id="VIEB01000389">
    <property type="protein sequence ID" value="TQD92640.1"/>
    <property type="molecule type" value="Genomic_DNA"/>
</dbReference>
<dbReference type="GO" id="GO:0005524">
    <property type="term" value="F:ATP binding"/>
    <property type="evidence" value="ECO:0007669"/>
    <property type="project" value="UniProtKB-UniRule"/>
</dbReference>
<dbReference type="AlphaFoldDB" id="A0A540M1L3"/>
<keyword evidence="5" id="KW-0418">Kinase</keyword>
<evidence type="ECO:0000256" key="10">
    <source>
        <dbReference type="ARBA" id="ARBA00048977"/>
    </source>
</evidence>
<dbReference type="PROSITE" id="PS50011">
    <property type="entry name" value="PROTEIN_KINASE_DOM"/>
    <property type="match status" value="1"/>
</dbReference>
<evidence type="ECO:0000256" key="2">
    <source>
        <dbReference type="ARBA" id="ARBA00022527"/>
    </source>
</evidence>
<feature type="binding site" evidence="11">
    <location>
        <position position="190"/>
    </location>
    <ligand>
        <name>ATP</name>
        <dbReference type="ChEBI" id="CHEBI:30616"/>
    </ligand>
</feature>
<comment type="catalytic activity">
    <reaction evidence="10">
        <text>L-seryl-[protein] + ATP = O-phospho-L-seryl-[protein] + ADP + H(+)</text>
        <dbReference type="Rhea" id="RHEA:17989"/>
        <dbReference type="Rhea" id="RHEA-COMP:9863"/>
        <dbReference type="Rhea" id="RHEA-COMP:11604"/>
        <dbReference type="ChEBI" id="CHEBI:15378"/>
        <dbReference type="ChEBI" id="CHEBI:29999"/>
        <dbReference type="ChEBI" id="CHEBI:30616"/>
        <dbReference type="ChEBI" id="CHEBI:83421"/>
        <dbReference type="ChEBI" id="CHEBI:456216"/>
        <dbReference type="EC" id="2.7.11.1"/>
    </reaction>
    <physiologicalReaction direction="left-to-right" evidence="10">
        <dbReference type="Rhea" id="RHEA:17990"/>
    </physiologicalReaction>
</comment>
<dbReference type="STRING" id="106549.A0A540M1L3"/>
<dbReference type="InterPro" id="IPR050339">
    <property type="entry name" value="CC_SR_Kinase"/>
</dbReference>
<dbReference type="Gene3D" id="3.30.200.20">
    <property type="entry name" value="Phosphorylase Kinase, domain 1"/>
    <property type="match status" value="1"/>
</dbReference>
<sequence>MSRPQNQSGMVKITPEYPLYHAQWATFPPFFEAETNRRTKQLGAPLSSTNRTARNESRSEFQTSKSELCSPTKNRSVSDESRSEFQTSKSELCSPTKNRSVSDESRSEFQLCSPMTNTVRDDLDAVDHAMETESVLCPIKKTEIFVCRKIGGKASKYESEYIHRKLLGKGAFGFVVACSHILDGNDYAVKWVRFGQDNLSFEKVQSEAKEMCNLVHSNVVRYFSTWYEPPGVRTFFGEVDLKAAVPYHYICIQMELCDRSLDELLKDQKENGKKGLEGKALPYFIQILEGLRYLHSKDVIHGDLKLDNILLHDDQLKICDFGTAKRTREASYVKDMNDVGLIFFQMVNGINQKDLLAFKYKNTLPATWKEQTEGARNLLSILRAITAFEALHLAKQLREG</sequence>
<evidence type="ECO:0000256" key="5">
    <source>
        <dbReference type="ARBA" id="ARBA00022777"/>
    </source>
</evidence>
<proteinExistence type="inferred from homology"/>
<keyword evidence="7" id="KW-0652">Protein synthesis inhibitor</keyword>
<keyword evidence="16" id="KW-1185">Reference proteome</keyword>
<comment type="similarity">
    <text evidence="8">Belongs to the protein kinase superfamily. Ser/Thr protein kinase family. GCN2 subfamily.</text>
</comment>
<evidence type="ECO:0000256" key="7">
    <source>
        <dbReference type="ARBA" id="ARBA00023193"/>
    </source>
</evidence>
<dbReference type="GO" id="GO:0017148">
    <property type="term" value="P:negative regulation of translation"/>
    <property type="evidence" value="ECO:0007669"/>
    <property type="project" value="UniProtKB-KW"/>
</dbReference>
<evidence type="ECO:0000313" key="16">
    <source>
        <dbReference type="Proteomes" id="UP000315295"/>
    </source>
</evidence>
<evidence type="ECO:0000259" key="14">
    <source>
        <dbReference type="PROSITE" id="PS50011"/>
    </source>
</evidence>
<dbReference type="GO" id="GO:0004694">
    <property type="term" value="F:eukaryotic translation initiation factor 2alpha kinase activity"/>
    <property type="evidence" value="ECO:0007669"/>
    <property type="project" value="TreeGrafter"/>
</dbReference>
<dbReference type="PANTHER" id="PTHR11042:SF160">
    <property type="entry name" value="EUKARYOTIC TRANSLATION INITIATION FACTOR 2-ALPHA KINASE 1"/>
    <property type="match status" value="1"/>
</dbReference>
<protein>
    <recommendedName>
        <fullName evidence="1">non-specific serine/threonine protein kinase</fullName>
        <ecNumber evidence="1">2.7.11.1</ecNumber>
    </recommendedName>
</protein>
<dbReference type="InterPro" id="IPR011009">
    <property type="entry name" value="Kinase-like_dom_sf"/>
</dbReference>
<evidence type="ECO:0000256" key="11">
    <source>
        <dbReference type="PROSITE-ProRule" id="PRU10141"/>
    </source>
</evidence>
<dbReference type="SMART" id="SM00220">
    <property type="entry name" value="S_TKc"/>
    <property type="match status" value="1"/>
</dbReference>
<gene>
    <name evidence="15" type="ORF">C1H46_021751</name>
</gene>
<dbReference type="Gene3D" id="1.10.510.10">
    <property type="entry name" value="Transferase(Phosphotransferase) domain 1"/>
    <property type="match status" value="1"/>
</dbReference>
<dbReference type="InterPro" id="IPR017441">
    <property type="entry name" value="Protein_kinase_ATP_BS"/>
</dbReference>
<dbReference type="InterPro" id="IPR008271">
    <property type="entry name" value="Ser/Thr_kinase_AS"/>
</dbReference>
<dbReference type="Proteomes" id="UP000315295">
    <property type="component" value="Unassembled WGS sequence"/>
</dbReference>
<dbReference type="EC" id="2.7.11.1" evidence="1"/>
<name>A0A540M1L3_MALBA</name>
<feature type="compositionally biased region" description="Polar residues" evidence="13">
    <location>
        <begin position="60"/>
        <end position="75"/>
    </location>
</feature>
<evidence type="ECO:0000256" key="4">
    <source>
        <dbReference type="ARBA" id="ARBA00022741"/>
    </source>
</evidence>
<organism evidence="15 16">
    <name type="scientific">Malus baccata</name>
    <name type="common">Siberian crab apple</name>
    <name type="synonym">Pyrus baccata</name>
    <dbReference type="NCBI Taxonomy" id="106549"/>
    <lineage>
        <taxon>Eukaryota</taxon>
        <taxon>Viridiplantae</taxon>
        <taxon>Streptophyta</taxon>
        <taxon>Embryophyta</taxon>
        <taxon>Tracheophyta</taxon>
        <taxon>Spermatophyta</taxon>
        <taxon>Magnoliopsida</taxon>
        <taxon>eudicotyledons</taxon>
        <taxon>Gunneridae</taxon>
        <taxon>Pentapetalae</taxon>
        <taxon>rosids</taxon>
        <taxon>fabids</taxon>
        <taxon>Rosales</taxon>
        <taxon>Rosaceae</taxon>
        <taxon>Amygdaloideae</taxon>
        <taxon>Maleae</taxon>
        <taxon>Malus</taxon>
    </lineage>
</organism>
<feature type="domain" description="Protein kinase" evidence="14">
    <location>
        <begin position="161"/>
        <end position="400"/>
    </location>
</feature>
<keyword evidence="3" id="KW-0808">Transferase</keyword>
<comment type="catalytic activity">
    <reaction evidence="9">
        <text>L-threonyl-[protein] + ATP = O-phospho-L-threonyl-[protein] + ADP + H(+)</text>
        <dbReference type="Rhea" id="RHEA:46608"/>
        <dbReference type="Rhea" id="RHEA-COMP:11060"/>
        <dbReference type="Rhea" id="RHEA-COMP:11605"/>
        <dbReference type="ChEBI" id="CHEBI:15378"/>
        <dbReference type="ChEBI" id="CHEBI:30013"/>
        <dbReference type="ChEBI" id="CHEBI:30616"/>
        <dbReference type="ChEBI" id="CHEBI:61977"/>
        <dbReference type="ChEBI" id="CHEBI:456216"/>
        <dbReference type="EC" id="2.7.11.1"/>
    </reaction>
    <physiologicalReaction direction="left-to-right" evidence="9">
        <dbReference type="Rhea" id="RHEA:46609"/>
    </physiologicalReaction>
</comment>
<dbReference type="InterPro" id="IPR000719">
    <property type="entry name" value="Prot_kinase_dom"/>
</dbReference>
<evidence type="ECO:0000313" key="15">
    <source>
        <dbReference type="EMBL" id="TQD92640.1"/>
    </source>
</evidence>
<accession>A0A540M1L3</accession>
<evidence type="ECO:0000256" key="6">
    <source>
        <dbReference type="ARBA" id="ARBA00022840"/>
    </source>
</evidence>
<keyword evidence="2 12" id="KW-0723">Serine/threonine-protein kinase</keyword>
<evidence type="ECO:0000256" key="1">
    <source>
        <dbReference type="ARBA" id="ARBA00012513"/>
    </source>
</evidence>
<keyword evidence="6 11" id="KW-0067">ATP-binding</keyword>
<comment type="caution">
    <text evidence="15">The sequence shown here is derived from an EMBL/GenBank/DDBJ whole genome shotgun (WGS) entry which is preliminary data.</text>
</comment>
<dbReference type="PROSITE" id="PS00108">
    <property type="entry name" value="PROTEIN_KINASE_ST"/>
    <property type="match status" value="1"/>
</dbReference>
<evidence type="ECO:0000256" key="9">
    <source>
        <dbReference type="ARBA" id="ARBA00048659"/>
    </source>
</evidence>